<dbReference type="Gene3D" id="3.40.30.10">
    <property type="entry name" value="Glutaredoxin"/>
    <property type="match status" value="1"/>
</dbReference>
<dbReference type="SUPFAM" id="SSF52833">
    <property type="entry name" value="Thioredoxin-like"/>
    <property type="match status" value="1"/>
</dbReference>
<dbReference type="GeneID" id="103508407"/>
<feature type="compositionally biased region" description="Basic and acidic residues" evidence="1">
    <location>
        <begin position="142"/>
        <end position="152"/>
    </location>
</feature>
<dbReference type="RefSeq" id="XP_026678816.1">
    <property type="nucleotide sequence ID" value="XM_026823015.1"/>
</dbReference>
<keyword evidence="3" id="KW-0472">Membrane</keyword>
<dbReference type="AlphaFoldDB" id="A0A3Q0IRB4"/>
<dbReference type="KEGG" id="dci:103508407"/>
<name>A0A3Q0IRB4_DIACI</name>
<dbReference type="PaxDb" id="121845-A0A3Q0IRB4"/>
<gene>
    <name evidence="3" type="primary">LOC103508407</name>
</gene>
<keyword evidence="3" id="KW-0812">Transmembrane</keyword>
<organism evidence="2 3">
    <name type="scientific">Diaphorina citri</name>
    <name type="common">Asian citrus psyllid</name>
    <dbReference type="NCBI Taxonomy" id="121845"/>
    <lineage>
        <taxon>Eukaryota</taxon>
        <taxon>Metazoa</taxon>
        <taxon>Ecdysozoa</taxon>
        <taxon>Arthropoda</taxon>
        <taxon>Hexapoda</taxon>
        <taxon>Insecta</taxon>
        <taxon>Pterygota</taxon>
        <taxon>Neoptera</taxon>
        <taxon>Paraneoptera</taxon>
        <taxon>Hemiptera</taxon>
        <taxon>Sternorrhyncha</taxon>
        <taxon>Psylloidea</taxon>
        <taxon>Psyllidae</taxon>
        <taxon>Diaphorininae</taxon>
        <taxon>Diaphorina</taxon>
    </lineage>
</organism>
<proteinExistence type="predicted"/>
<dbReference type="Proteomes" id="UP000079169">
    <property type="component" value="Unplaced"/>
</dbReference>
<keyword evidence="2" id="KW-1185">Reference proteome</keyword>
<reference evidence="3" key="1">
    <citation type="submission" date="2025-08" db="UniProtKB">
        <authorList>
            <consortium name="RefSeq"/>
        </authorList>
    </citation>
    <scope>IDENTIFICATION</scope>
</reference>
<evidence type="ECO:0000313" key="2">
    <source>
        <dbReference type="Proteomes" id="UP000079169"/>
    </source>
</evidence>
<feature type="region of interest" description="Disordered" evidence="1">
    <location>
        <begin position="130"/>
        <end position="152"/>
    </location>
</feature>
<sequence>MKEFLGNVKNLKESYATIISYICGLFRLFLKTLSDTHKKIYSTFVFCRYDLDNLKFGKIDIGRYPEAAEKYAINDSSISKQLPTIILFQNGKPVMRRPTFDTKNNLIKFVFTEENVKAAFDLNNLYKTNKSNPLGKSKKKQDKAATSKPKAE</sequence>
<dbReference type="InterPro" id="IPR036249">
    <property type="entry name" value="Thioredoxin-like_sf"/>
</dbReference>
<dbReference type="STRING" id="121845.A0A3Q0IRB4"/>
<evidence type="ECO:0000256" key="1">
    <source>
        <dbReference type="SAM" id="MobiDB-lite"/>
    </source>
</evidence>
<evidence type="ECO:0000313" key="3">
    <source>
        <dbReference type="RefSeq" id="XP_026678816.1"/>
    </source>
</evidence>
<protein>
    <submittedName>
        <fullName evidence="3">Thioredoxin-related transmembrane protein 2 homolog</fullName>
    </submittedName>
</protein>
<accession>A0A3Q0IRB4</accession>